<dbReference type="Proteomes" id="UP001152888">
    <property type="component" value="Unassembled WGS sequence"/>
</dbReference>
<sequence>MSLTKHFSIL</sequence>
<organism evidence="1 2">
    <name type="scientific">Acanthoscelides obtectus</name>
    <name type="common">Bean weevil</name>
    <name type="synonym">Bruchus obtectus</name>
    <dbReference type="NCBI Taxonomy" id="200917"/>
    <lineage>
        <taxon>Eukaryota</taxon>
        <taxon>Metazoa</taxon>
        <taxon>Ecdysozoa</taxon>
        <taxon>Arthropoda</taxon>
        <taxon>Hexapoda</taxon>
        <taxon>Insecta</taxon>
        <taxon>Pterygota</taxon>
        <taxon>Neoptera</taxon>
        <taxon>Endopterygota</taxon>
        <taxon>Coleoptera</taxon>
        <taxon>Polyphaga</taxon>
        <taxon>Cucujiformia</taxon>
        <taxon>Chrysomeloidea</taxon>
        <taxon>Chrysomelidae</taxon>
        <taxon>Bruchinae</taxon>
        <taxon>Bruchini</taxon>
        <taxon>Acanthoscelides</taxon>
    </lineage>
</organism>
<comment type="caution">
    <text evidence="1">The sequence shown here is derived from an EMBL/GenBank/DDBJ whole genome shotgun (WGS) entry which is preliminary data.</text>
</comment>
<reference evidence="1" key="1">
    <citation type="submission" date="2022-03" db="EMBL/GenBank/DDBJ databases">
        <authorList>
            <person name="Sayadi A."/>
        </authorList>
    </citation>
    <scope>NUCLEOTIDE SEQUENCE</scope>
</reference>
<proteinExistence type="predicted"/>
<dbReference type="EMBL" id="CAKOFQ010007574">
    <property type="protein sequence ID" value="CAH2004143.1"/>
    <property type="molecule type" value="Genomic_DNA"/>
</dbReference>
<gene>
    <name evidence="1" type="ORF">ACAOBT_LOCUS27833</name>
</gene>
<keyword evidence="2" id="KW-1185">Reference proteome</keyword>
<protein>
    <submittedName>
        <fullName evidence="1">Uncharacterized protein</fullName>
    </submittedName>
</protein>
<evidence type="ECO:0000313" key="2">
    <source>
        <dbReference type="Proteomes" id="UP001152888"/>
    </source>
</evidence>
<evidence type="ECO:0000313" key="1">
    <source>
        <dbReference type="EMBL" id="CAH2004143.1"/>
    </source>
</evidence>
<name>A0A9P0LZA3_ACAOB</name>
<accession>A0A9P0LZA3</accession>